<gene>
    <name evidence="1" type="ORF">GCM10009039_33020</name>
</gene>
<evidence type="ECO:0000313" key="1">
    <source>
        <dbReference type="EMBL" id="GGL72450.1"/>
    </source>
</evidence>
<proteinExistence type="predicted"/>
<dbReference type="InterPro" id="IPR055944">
    <property type="entry name" value="DUF7522"/>
</dbReference>
<reference evidence="1" key="1">
    <citation type="journal article" date="2014" name="Int. J. Syst. Evol. Microbiol.">
        <title>Complete genome sequence of Corynebacterium casei LMG S-19264T (=DSM 44701T), isolated from a smear-ripened cheese.</title>
        <authorList>
            <consortium name="US DOE Joint Genome Institute (JGI-PGF)"/>
            <person name="Walter F."/>
            <person name="Albersmeier A."/>
            <person name="Kalinowski J."/>
            <person name="Ruckert C."/>
        </authorList>
    </citation>
    <scope>NUCLEOTIDE SEQUENCE</scope>
    <source>
        <strain evidence="1">JCM 19596</strain>
    </source>
</reference>
<comment type="caution">
    <text evidence="1">The sequence shown here is derived from an EMBL/GenBank/DDBJ whole genome shotgun (WGS) entry which is preliminary data.</text>
</comment>
<dbReference type="AlphaFoldDB" id="A0A830FB67"/>
<organism evidence="1 2">
    <name type="scientific">Halocalculus aciditolerans</name>
    <dbReference type="NCBI Taxonomy" id="1383812"/>
    <lineage>
        <taxon>Archaea</taxon>
        <taxon>Methanobacteriati</taxon>
        <taxon>Methanobacteriota</taxon>
        <taxon>Stenosarchaea group</taxon>
        <taxon>Halobacteria</taxon>
        <taxon>Halobacteriales</taxon>
        <taxon>Halobacteriaceae</taxon>
        <taxon>Halocalculus</taxon>
    </lineage>
</organism>
<dbReference type="Pfam" id="PF24366">
    <property type="entry name" value="DUF7522"/>
    <property type="match status" value="1"/>
</dbReference>
<dbReference type="RefSeq" id="WP_188980867.1">
    <property type="nucleotide sequence ID" value="NZ_BMPG01000007.1"/>
</dbReference>
<accession>A0A830FB67</accession>
<dbReference type="EMBL" id="BMPG01000007">
    <property type="protein sequence ID" value="GGL72450.1"/>
    <property type="molecule type" value="Genomic_DNA"/>
</dbReference>
<evidence type="ECO:0000313" key="2">
    <source>
        <dbReference type="Proteomes" id="UP000607197"/>
    </source>
</evidence>
<dbReference type="Proteomes" id="UP000607197">
    <property type="component" value="Unassembled WGS sequence"/>
</dbReference>
<keyword evidence="2" id="KW-1185">Reference proteome</keyword>
<dbReference type="OrthoDB" id="266666at2157"/>
<protein>
    <submittedName>
        <fullName evidence="1">Uncharacterized protein</fullName>
    </submittedName>
</protein>
<reference evidence="1" key="2">
    <citation type="submission" date="2020-09" db="EMBL/GenBank/DDBJ databases">
        <authorList>
            <person name="Sun Q."/>
            <person name="Ohkuma M."/>
        </authorList>
    </citation>
    <scope>NUCLEOTIDE SEQUENCE</scope>
    <source>
        <strain evidence="1">JCM 19596</strain>
    </source>
</reference>
<name>A0A830FB67_9EURY</name>
<sequence length="130" mass="14710">MDVLADMATITEENAGGTLRYFVGATPDDRDVERLYLRDDVEWNANRDREIESELDSLVAVDTYETLMSAENINQIIKVADDKILFTGFVGDKVAIAAFDRGVFPHLDDIVSEFRAYMEEHDIEFIALDA</sequence>